<evidence type="ECO:0000256" key="1">
    <source>
        <dbReference type="SAM" id="MobiDB-lite"/>
    </source>
</evidence>
<feature type="region of interest" description="Disordered" evidence="1">
    <location>
        <begin position="60"/>
        <end position="103"/>
    </location>
</feature>
<organism evidence="2">
    <name type="scientific">Phenylobacterium glaciei</name>
    <dbReference type="NCBI Taxonomy" id="2803784"/>
    <lineage>
        <taxon>Bacteria</taxon>
        <taxon>Pseudomonadati</taxon>
        <taxon>Pseudomonadota</taxon>
        <taxon>Alphaproteobacteria</taxon>
        <taxon>Caulobacterales</taxon>
        <taxon>Caulobacteraceae</taxon>
        <taxon>Phenylobacterium</taxon>
    </lineage>
</organism>
<gene>
    <name evidence="2" type="ORF">JKL49_13395</name>
</gene>
<sequence>MEKPSDILSLPIKKNGDRLITIGDIGDVRRTFKEASFISRFNGQPAYSLDVSKRSGANVLETVKRSAPSLSRSRSVGPRRSRSPTSSMKATSSAALSSCWKAA</sequence>
<proteinExistence type="predicted"/>
<dbReference type="EMBL" id="CP068570">
    <property type="protein sequence ID" value="QQZ51795.1"/>
    <property type="molecule type" value="Genomic_DNA"/>
</dbReference>
<reference evidence="2" key="1">
    <citation type="submission" date="2021-01" db="EMBL/GenBank/DDBJ databases">
        <title>Genome sequence of Phenylobacterium sp. 20VBR1 isolated from a valley glaceir, Ny-Alesund, Svalbard.</title>
        <authorList>
            <person name="Thomas F.A."/>
            <person name="Krishnan K.P."/>
            <person name="Sinha R.K."/>
        </authorList>
    </citation>
    <scope>NUCLEOTIDE SEQUENCE</scope>
    <source>
        <strain evidence="2">20VBR1</strain>
    </source>
</reference>
<dbReference type="AlphaFoldDB" id="A0A974P7D4"/>
<evidence type="ECO:0000313" key="2">
    <source>
        <dbReference type="EMBL" id="QQZ51795.1"/>
    </source>
</evidence>
<name>A0A974P7D4_9CAUL</name>
<dbReference type="Gene3D" id="3.30.70.1320">
    <property type="entry name" value="Multidrug efflux transporter AcrB pore domain like"/>
    <property type="match status" value="1"/>
</dbReference>
<accession>A0A974P7D4</accession>
<dbReference type="SUPFAM" id="SSF82693">
    <property type="entry name" value="Multidrug efflux transporter AcrB pore domain, PN1, PN2, PC1 and PC2 subdomains"/>
    <property type="match status" value="1"/>
</dbReference>
<protein>
    <submittedName>
        <fullName evidence="2">Efflux RND transporter permease subunit</fullName>
    </submittedName>
</protein>
<dbReference type="InterPro" id="IPR027463">
    <property type="entry name" value="AcrB_DN_DC_subdom"/>
</dbReference>
<dbReference type="Gene3D" id="3.30.2090.10">
    <property type="entry name" value="Multidrug efflux transporter AcrB TolC docking domain, DN and DC subdomains"/>
    <property type="match status" value="1"/>
</dbReference>